<keyword evidence="4 8" id="KW-0547">Nucleotide-binding</keyword>
<dbReference type="GO" id="GO:0016887">
    <property type="term" value="F:ATP hydrolysis activity"/>
    <property type="evidence" value="ECO:0007669"/>
    <property type="project" value="InterPro"/>
</dbReference>
<dbReference type="InterPro" id="IPR027417">
    <property type="entry name" value="P-loop_NTPase"/>
</dbReference>
<dbReference type="PANTHER" id="PTHR42781:SF5">
    <property type="entry name" value="PUTRESCINE TRANSPORT ATP-BINDING PROTEIN POTG"/>
    <property type="match status" value="1"/>
</dbReference>
<dbReference type="Proteomes" id="UP000019112">
    <property type="component" value="Unassembled WGS sequence"/>
</dbReference>
<dbReference type="eggNOG" id="COG3842">
    <property type="taxonomic scope" value="Bacteria"/>
</dbReference>
<evidence type="ECO:0000256" key="7">
    <source>
        <dbReference type="ARBA" id="ARBA00023136"/>
    </source>
</evidence>
<evidence type="ECO:0000256" key="6">
    <source>
        <dbReference type="ARBA" id="ARBA00022967"/>
    </source>
</evidence>
<dbReference type="SMART" id="SM00382">
    <property type="entry name" value="AAA"/>
    <property type="match status" value="1"/>
</dbReference>
<gene>
    <name evidence="8" type="primary">potA</name>
    <name evidence="10" type="ORF">P618_200169</name>
</gene>
<evidence type="ECO:0000256" key="3">
    <source>
        <dbReference type="ARBA" id="ARBA00022519"/>
    </source>
</evidence>
<keyword evidence="5 8" id="KW-0067">ATP-binding</keyword>
<accession>W6TI09</accession>
<dbReference type="InterPro" id="IPR003439">
    <property type="entry name" value="ABC_transporter-like_ATP-bd"/>
</dbReference>
<comment type="similarity">
    <text evidence="8">Belongs to the ABC transporter superfamily. Spermidine/putrescine importer (TC 3.A.1.11.1) family.</text>
</comment>
<protein>
    <recommendedName>
        <fullName evidence="8">Spermidine/putrescine import ATP-binding protein PotA</fullName>
        <ecNumber evidence="8">7.6.2.11</ecNumber>
    </recommendedName>
</protein>
<dbReference type="STRING" id="1399147.P618_200169"/>
<keyword evidence="1 8" id="KW-0813">Transport</keyword>
<dbReference type="RefSeq" id="WP_021827429.1">
    <property type="nucleotide sequence ID" value="NZ_AWTR02000022.1"/>
</dbReference>
<evidence type="ECO:0000259" key="9">
    <source>
        <dbReference type="PROSITE" id="PS50893"/>
    </source>
</evidence>
<dbReference type="GO" id="GO:0043190">
    <property type="term" value="C:ATP-binding cassette (ABC) transporter complex"/>
    <property type="evidence" value="ECO:0007669"/>
    <property type="project" value="InterPro"/>
</dbReference>
<proteinExistence type="inferred from homology"/>
<dbReference type="PROSITE" id="PS00211">
    <property type="entry name" value="ABC_TRANSPORTER_1"/>
    <property type="match status" value="1"/>
</dbReference>
<dbReference type="GO" id="GO:0015417">
    <property type="term" value="F:ABC-type polyamine transporter activity"/>
    <property type="evidence" value="ECO:0007669"/>
    <property type="project" value="UniProtKB-EC"/>
</dbReference>
<evidence type="ECO:0000256" key="4">
    <source>
        <dbReference type="ARBA" id="ARBA00022741"/>
    </source>
</evidence>
<dbReference type="EC" id="7.6.2.11" evidence="8"/>
<dbReference type="FunFam" id="3.40.50.300:FF:000133">
    <property type="entry name" value="Spermidine/putrescine import ATP-binding protein PotA"/>
    <property type="match status" value="1"/>
</dbReference>
<comment type="caution">
    <text evidence="10">The sequence shown here is derived from an EMBL/GenBank/DDBJ whole genome shotgun (WGS) entry which is preliminary data.</text>
</comment>
<dbReference type="InterPro" id="IPR017871">
    <property type="entry name" value="ABC_transporter-like_CS"/>
</dbReference>
<sequence length="376" mass="42245">MNRVLLDLENQKVFGDPMIRICDVSKYYGDVPVIQDLDLEIYSREFFSILGGSGCGKTTLLRLLAGLEKPSKGKIYVNDIDVALTPLYQLPINMMFQSYALFPHMTVMNNIAFGLRTQKWSSGAIQARVEEMLDLVHMREFIHRKPSQLSGGQRQRVALARALASSPKVLLLDEPMAALDKKLRERTQFELVNIQEQLGITFVVVTHDQEEAMTMSSRIGIMEAGRIKQVGTPGEIYEYPNSLSVAKFIGSINVFRGQVTRTSEDYVYVYCPALDQEIEVSYSSSAPVGADVHVTVRPEKIILSVQRLEHSSNLTQGIVTDVAYLGDVSIYYVTLSSGHVVLATQPNLMRLAERPITWDSQVFLYWRPESSVLLTI</sequence>
<evidence type="ECO:0000313" key="10">
    <source>
        <dbReference type="EMBL" id="ETZ07630.1"/>
    </source>
</evidence>
<dbReference type="InterPro" id="IPR008995">
    <property type="entry name" value="Mo/tungstate-bd_C_term_dom"/>
</dbReference>
<dbReference type="Gene3D" id="2.40.50.100">
    <property type="match status" value="1"/>
</dbReference>
<dbReference type="PROSITE" id="PS50893">
    <property type="entry name" value="ABC_TRANSPORTER_2"/>
    <property type="match status" value="1"/>
</dbReference>
<dbReference type="InterPro" id="IPR005893">
    <property type="entry name" value="PotA-like"/>
</dbReference>
<reference evidence="10 11" key="1">
    <citation type="journal article" date="2014" name="FEMS Microbiol. Lett.">
        <title>Draft genome sequences of three Holospora species (Holospora obtusa, Holospora undulata, and Holospora elegans), endonuclear symbiotic bacteria of the ciliate Paramecium caudatum.</title>
        <authorList>
            <person name="Dohra H."/>
            <person name="Tanaka K."/>
            <person name="Suzuki T."/>
            <person name="Fujishima M."/>
            <person name="Suzuki H."/>
        </authorList>
    </citation>
    <scope>NUCLEOTIDE SEQUENCE [LARGE SCALE GENOMIC DNA]</scope>
    <source>
        <strain evidence="10 11">F1</strain>
    </source>
</reference>
<dbReference type="GO" id="GO:0015847">
    <property type="term" value="P:putrescine transport"/>
    <property type="evidence" value="ECO:0007669"/>
    <property type="project" value="UniProtKB-ARBA"/>
</dbReference>
<name>W6TI09_HOLOB</name>
<comment type="catalytic activity">
    <reaction evidence="8">
        <text>ATP + H2O + polyamine-[polyamine-binding protein]Side 1 = ADP + phosphate + polyamineSide 2 + [polyamine-binding protein]Side 1.</text>
        <dbReference type="EC" id="7.6.2.11"/>
    </reaction>
</comment>
<dbReference type="InterPro" id="IPR050093">
    <property type="entry name" value="ABC_SmlMolc_Importer"/>
</dbReference>
<dbReference type="NCBIfam" id="TIGR01187">
    <property type="entry name" value="potA"/>
    <property type="match status" value="1"/>
</dbReference>
<dbReference type="AlphaFoldDB" id="W6TI09"/>
<evidence type="ECO:0000256" key="8">
    <source>
        <dbReference type="RuleBase" id="RU364083"/>
    </source>
</evidence>
<evidence type="ECO:0000256" key="5">
    <source>
        <dbReference type="ARBA" id="ARBA00022840"/>
    </source>
</evidence>
<dbReference type="SUPFAM" id="SSF52540">
    <property type="entry name" value="P-loop containing nucleoside triphosphate hydrolases"/>
    <property type="match status" value="1"/>
</dbReference>
<evidence type="ECO:0000313" key="11">
    <source>
        <dbReference type="Proteomes" id="UP000019112"/>
    </source>
</evidence>
<comment type="function">
    <text evidence="8">Part of the ABC transporter complex PotABCD involved in spermidine/putrescine import. Responsible for energy coupling to the transport system.</text>
</comment>
<keyword evidence="11" id="KW-1185">Reference proteome</keyword>
<keyword evidence="7 8" id="KW-0472">Membrane</keyword>
<keyword evidence="3" id="KW-0997">Cell inner membrane</keyword>
<evidence type="ECO:0000256" key="2">
    <source>
        <dbReference type="ARBA" id="ARBA00022475"/>
    </source>
</evidence>
<dbReference type="SUPFAM" id="SSF50331">
    <property type="entry name" value="MOP-like"/>
    <property type="match status" value="1"/>
</dbReference>
<keyword evidence="6 8" id="KW-1278">Translocase</keyword>
<comment type="subunit">
    <text evidence="8">The complex is composed of two ATP-binding proteins (PotA), two transmembrane proteins (PotB and PotC) and a solute-binding protein (PotD).</text>
</comment>
<dbReference type="Pfam" id="PF08402">
    <property type="entry name" value="TOBE_2"/>
    <property type="match status" value="1"/>
</dbReference>
<keyword evidence="2 8" id="KW-1003">Cell membrane</keyword>
<dbReference type="GO" id="GO:0005524">
    <property type="term" value="F:ATP binding"/>
    <property type="evidence" value="ECO:0007669"/>
    <property type="project" value="UniProtKB-KW"/>
</dbReference>
<dbReference type="EMBL" id="AWTR02000022">
    <property type="protein sequence ID" value="ETZ07630.1"/>
    <property type="molecule type" value="Genomic_DNA"/>
</dbReference>
<dbReference type="Gene3D" id="3.40.50.300">
    <property type="entry name" value="P-loop containing nucleotide triphosphate hydrolases"/>
    <property type="match status" value="1"/>
</dbReference>
<dbReference type="Pfam" id="PF00005">
    <property type="entry name" value="ABC_tran"/>
    <property type="match status" value="1"/>
</dbReference>
<dbReference type="InterPro" id="IPR013611">
    <property type="entry name" value="Transp-assoc_OB_typ2"/>
</dbReference>
<dbReference type="OrthoDB" id="9802264at2"/>
<organism evidence="10 11">
    <name type="scientific">Holospora obtusa F1</name>
    <dbReference type="NCBI Taxonomy" id="1399147"/>
    <lineage>
        <taxon>Bacteria</taxon>
        <taxon>Pseudomonadati</taxon>
        <taxon>Pseudomonadota</taxon>
        <taxon>Alphaproteobacteria</taxon>
        <taxon>Holosporales</taxon>
        <taxon>Holosporaceae</taxon>
        <taxon>Holospora</taxon>
    </lineage>
</organism>
<evidence type="ECO:0000256" key="1">
    <source>
        <dbReference type="ARBA" id="ARBA00022448"/>
    </source>
</evidence>
<dbReference type="InterPro" id="IPR003593">
    <property type="entry name" value="AAA+_ATPase"/>
</dbReference>
<dbReference type="PANTHER" id="PTHR42781">
    <property type="entry name" value="SPERMIDINE/PUTRESCINE IMPORT ATP-BINDING PROTEIN POTA"/>
    <property type="match status" value="1"/>
</dbReference>
<feature type="domain" description="ABC transporter" evidence="9">
    <location>
        <begin position="19"/>
        <end position="249"/>
    </location>
</feature>